<sequence>MSTPHKLSFQEKLRERLTKRPAIPASRRTACQLEILQSEARSLDAEATRLRDRAIAFAGRAQLTPSPTTPQSARDPLFERGQDAPPSQHETQLAAYNALLEDWRVFELEVEGFEKGFKRFEMLMGGMRKKVGMGPGKAMGANEHEFEKVENAERNLGEKRVGLEEAVKGVPLPVGKGVKGKGRK</sequence>
<dbReference type="EMBL" id="LT853694">
    <property type="protein sequence ID" value="SMQ49460.1"/>
    <property type="molecule type" value="Genomic_DNA"/>
</dbReference>
<accession>A0A1X7RQE6</accession>
<evidence type="ECO:0000256" key="1">
    <source>
        <dbReference type="SAM" id="MobiDB-lite"/>
    </source>
</evidence>
<reference evidence="2 3" key="1">
    <citation type="submission" date="2016-06" db="EMBL/GenBank/DDBJ databases">
        <authorList>
            <person name="Kjaerup R.B."/>
            <person name="Dalgaard T.S."/>
            <person name="Juul-Madsen H.R."/>
        </authorList>
    </citation>
    <scope>NUCLEOTIDE SEQUENCE [LARGE SCALE GENOMIC DNA]</scope>
</reference>
<organism evidence="2 3">
    <name type="scientific">Zymoseptoria tritici (strain ST99CH_3D7)</name>
    <dbReference type="NCBI Taxonomy" id="1276538"/>
    <lineage>
        <taxon>Eukaryota</taxon>
        <taxon>Fungi</taxon>
        <taxon>Dikarya</taxon>
        <taxon>Ascomycota</taxon>
        <taxon>Pezizomycotina</taxon>
        <taxon>Dothideomycetes</taxon>
        <taxon>Dothideomycetidae</taxon>
        <taxon>Mycosphaerellales</taxon>
        <taxon>Mycosphaerellaceae</taxon>
        <taxon>Zymoseptoria</taxon>
    </lineage>
</organism>
<name>A0A1X7RQE6_ZYMT9</name>
<feature type="compositionally biased region" description="Basic and acidic residues" evidence="1">
    <location>
        <begin position="8"/>
        <end position="18"/>
    </location>
</feature>
<feature type="region of interest" description="Disordered" evidence="1">
    <location>
        <begin position="58"/>
        <end position="88"/>
    </location>
</feature>
<proteinExistence type="predicted"/>
<gene>
    <name evidence="2" type="ORF">ZT3D7_G4611</name>
</gene>
<dbReference type="Proteomes" id="UP000215127">
    <property type="component" value="Chromosome 3"/>
</dbReference>
<dbReference type="AlphaFoldDB" id="A0A1X7RQE6"/>
<evidence type="ECO:0000313" key="3">
    <source>
        <dbReference type="Proteomes" id="UP000215127"/>
    </source>
</evidence>
<protein>
    <submittedName>
        <fullName evidence="2">Uncharacterized protein</fullName>
    </submittedName>
</protein>
<feature type="region of interest" description="Disordered" evidence="1">
    <location>
        <begin position="1"/>
        <end position="24"/>
    </location>
</feature>
<feature type="compositionally biased region" description="Polar residues" evidence="1">
    <location>
        <begin position="63"/>
        <end position="72"/>
    </location>
</feature>
<keyword evidence="3" id="KW-1185">Reference proteome</keyword>
<evidence type="ECO:0000313" key="2">
    <source>
        <dbReference type="EMBL" id="SMQ49460.1"/>
    </source>
</evidence>